<dbReference type="InterPro" id="IPR021729">
    <property type="entry name" value="DUF3298"/>
</dbReference>
<reference evidence="3 4" key="1">
    <citation type="submission" date="2018-02" db="EMBL/GenBank/DDBJ databases">
        <title>Genomic Encyclopedia of Archaeal and Bacterial Type Strains, Phase II (KMG-II): from individual species to whole genera.</title>
        <authorList>
            <person name="Goeker M."/>
        </authorList>
    </citation>
    <scope>NUCLEOTIDE SEQUENCE [LARGE SCALE GENOMIC DNA]</scope>
    <source>
        <strain evidence="3 4">DSM 29526</strain>
    </source>
</reference>
<sequence>MRFSLLTVLLFLTFAACTGDTDPVTDNPGNSVDFPIEEAPLTLDPYTFEDSVALRSHGPYFTYRLNTVRAEGGSQELRRLINDTLSARLFGFVVSDNLPLDTAVKAYVNPLFADYTSQDVQEEWLQEAPQALSRQQEERTEVVYRGDSLIVFGHQYYEYTGGAHGMSFTTLLPFRVDPPQFLTYDDFFAAGTEDALSRLLTAKAMEHPDRVFGDSIPVTRNVAPLPDGMRFLYDPYAIGPYSSGEIALDLPYAVLEGILRPGVADLARSW</sequence>
<feature type="signal peptide" evidence="1">
    <location>
        <begin position="1"/>
        <end position="18"/>
    </location>
</feature>
<gene>
    <name evidence="3" type="ORF">CLV84_1135</name>
</gene>
<evidence type="ECO:0000313" key="3">
    <source>
        <dbReference type="EMBL" id="PPK88170.1"/>
    </source>
</evidence>
<dbReference type="PROSITE" id="PS51257">
    <property type="entry name" value="PROKAR_LIPOPROTEIN"/>
    <property type="match status" value="1"/>
</dbReference>
<protein>
    <submittedName>
        <fullName evidence="3">Uncharacterized protein DUF3298</fullName>
    </submittedName>
</protein>
<evidence type="ECO:0000256" key="1">
    <source>
        <dbReference type="SAM" id="SignalP"/>
    </source>
</evidence>
<dbReference type="Gene3D" id="3.90.640.20">
    <property type="entry name" value="Heat-shock cognate protein, ATPase"/>
    <property type="match status" value="1"/>
</dbReference>
<dbReference type="AlphaFoldDB" id="A0A2S6I9J5"/>
<organism evidence="3 4">
    <name type="scientific">Neolewinella xylanilytica</name>
    <dbReference type="NCBI Taxonomy" id="1514080"/>
    <lineage>
        <taxon>Bacteria</taxon>
        <taxon>Pseudomonadati</taxon>
        <taxon>Bacteroidota</taxon>
        <taxon>Saprospiria</taxon>
        <taxon>Saprospirales</taxon>
        <taxon>Lewinellaceae</taxon>
        <taxon>Neolewinella</taxon>
    </lineage>
</organism>
<accession>A0A2S6I9J5</accession>
<dbReference type="InterPro" id="IPR037126">
    <property type="entry name" value="PdaC/RsiV-like_sf"/>
</dbReference>
<dbReference type="Gene3D" id="3.30.565.40">
    <property type="entry name" value="Fervidobacterium nodosum Rt17-B1 like"/>
    <property type="match status" value="1"/>
</dbReference>
<dbReference type="OrthoDB" id="594879at2"/>
<proteinExistence type="predicted"/>
<dbReference type="Proteomes" id="UP000237662">
    <property type="component" value="Unassembled WGS sequence"/>
</dbReference>
<dbReference type="Pfam" id="PF11738">
    <property type="entry name" value="DUF3298"/>
    <property type="match status" value="1"/>
</dbReference>
<keyword evidence="1" id="KW-0732">Signal</keyword>
<keyword evidence="4" id="KW-1185">Reference proteome</keyword>
<name>A0A2S6I9J5_9BACT</name>
<feature type="domain" description="DUF3298" evidence="2">
    <location>
        <begin position="185"/>
        <end position="252"/>
    </location>
</feature>
<evidence type="ECO:0000313" key="4">
    <source>
        <dbReference type="Proteomes" id="UP000237662"/>
    </source>
</evidence>
<feature type="chain" id="PRO_5015503217" evidence="1">
    <location>
        <begin position="19"/>
        <end position="270"/>
    </location>
</feature>
<dbReference type="EMBL" id="PTJC01000005">
    <property type="protein sequence ID" value="PPK88170.1"/>
    <property type="molecule type" value="Genomic_DNA"/>
</dbReference>
<comment type="caution">
    <text evidence="3">The sequence shown here is derived from an EMBL/GenBank/DDBJ whole genome shotgun (WGS) entry which is preliminary data.</text>
</comment>
<evidence type="ECO:0000259" key="2">
    <source>
        <dbReference type="Pfam" id="PF11738"/>
    </source>
</evidence>
<dbReference type="RefSeq" id="WP_104418743.1">
    <property type="nucleotide sequence ID" value="NZ_PTJC01000005.1"/>
</dbReference>